<evidence type="ECO:0000313" key="3">
    <source>
        <dbReference type="Proteomes" id="UP000537825"/>
    </source>
</evidence>
<gene>
    <name evidence="2" type="ORF">GTZ93_01095</name>
</gene>
<dbReference type="CDD" id="cd04333">
    <property type="entry name" value="ProX_deacylase"/>
    <property type="match status" value="1"/>
</dbReference>
<comment type="caution">
    <text evidence="2">The sequence shown here is derived from an EMBL/GenBank/DDBJ whole genome shotgun (WGS) entry which is preliminary data.</text>
</comment>
<dbReference type="Proteomes" id="UP000537825">
    <property type="component" value="Unassembled WGS sequence"/>
</dbReference>
<keyword evidence="3" id="KW-1185">Reference proteome</keyword>
<evidence type="ECO:0000313" key="2">
    <source>
        <dbReference type="EMBL" id="NBC38410.1"/>
    </source>
</evidence>
<dbReference type="GO" id="GO:0002161">
    <property type="term" value="F:aminoacyl-tRNA deacylase activity"/>
    <property type="evidence" value="ECO:0007669"/>
    <property type="project" value="InterPro"/>
</dbReference>
<dbReference type="Gene3D" id="3.90.960.10">
    <property type="entry name" value="YbaK/aminoacyl-tRNA synthetase-associated domain"/>
    <property type="match status" value="1"/>
</dbReference>
<protein>
    <submittedName>
        <fullName evidence="2">YbaK/EbsC family protein</fullName>
    </submittedName>
</protein>
<sequence length="142" mass="14515">MPTVPLAAAALGVMPAQIVKTIVFEGKKDASRACLAIAPGDIRIATAKVAAALQLTQLKLASAQTVLRLTGYAVGGVPPVGHATPLPVVIDSRVLQYDVVFGGGGDDQHMLRISPRDIQRLTGAVVGDIAAEDAAASPVDAR</sequence>
<name>A0A7X4Y4H0_9BACT</name>
<accession>A0A7X4Y4H0</accession>
<feature type="domain" description="YbaK/aminoacyl-tRNA synthetase-associated" evidence="1">
    <location>
        <begin position="3"/>
        <end position="121"/>
    </location>
</feature>
<dbReference type="AlphaFoldDB" id="A0A7X4Y4H0"/>
<reference evidence="2 3" key="1">
    <citation type="submission" date="2020-01" db="EMBL/GenBank/DDBJ databases">
        <title>The draft genome sequence of Corallococcus exiguus DSM 14696.</title>
        <authorList>
            <person name="Zhang X."/>
            <person name="Zhu H."/>
        </authorList>
    </citation>
    <scope>NUCLEOTIDE SEQUENCE [LARGE SCALE GENOMIC DNA]</scope>
    <source>
        <strain evidence="2 3">DSM 14696</strain>
    </source>
</reference>
<dbReference type="InterPro" id="IPR007214">
    <property type="entry name" value="YbaK/aa-tRNA-synth-assoc-dom"/>
</dbReference>
<dbReference type="InterPro" id="IPR036754">
    <property type="entry name" value="YbaK/aa-tRNA-synt-asso_dom_sf"/>
</dbReference>
<evidence type="ECO:0000259" key="1">
    <source>
        <dbReference type="Pfam" id="PF04073"/>
    </source>
</evidence>
<dbReference type="PANTHER" id="PTHR30411:SF1">
    <property type="entry name" value="CYTOPLASMIC PROTEIN"/>
    <property type="match status" value="1"/>
</dbReference>
<dbReference type="EMBL" id="JAAAPK010000001">
    <property type="protein sequence ID" value="NBC38410.1"/>
    <property type="molecule type" value="Genomic_DNA"/>
</dbReference>
<dbReference type="PANTHER" id="PTHR30411">
    <property type="entry name" value="CYTOPLASMIC PROTEIN"/>
    <property type="match status" value="1"/>
</dbReference>
<dbReference type="Pfam" id="PF04073">
    <property type="entry name" value="tRNA_edit"/>
    <property type="match status" value="1"/>
</dbReference>
<proteinExistence type="predicted"/>
<organism evidence="2 3">
    <name type="scientific">Corallococcus exiguus</name>
    <dbReference type="NCBI Taxonomy" id="83462"/>
    <lineage>
        <taxon>Bacteria</taxon>
        <taxon>Pseudomonadati</taxon>
        <taxon>Myxococcota</taxon>
        <taxon>Myxococcia</taxon>
        <taxon>Myxococcales</taxon>
        <taxon>Cystobacterineae</taxon>
        <taxon>Myxococcaceae</taxon>
        <taxon>Corallococcus</taxon>
    </lineage>
</organism>
<dbReference type="SUPFAM" id="SSF55826">
    <property type="entry name" value="YbaK/ProRS associated domain"/>
    <property type="match status" value="1"/>
</dbReference>